<reference evidence="1" key="2">
    <citation type="submission" date="2020-09" db="EMBL/GenBank/DDBJ databases">
        <authorList>
            <person name="Sun Q."/>
            <person name="Kim S."/>
        </authorList>
    </citation>
    <scope>NUCLEOTIDE SEQUENCE</scope>
    <source>
        <strain evidence="1">KCTC 42731</strain>
    </source>
</reference>
<protein>
    <submittedName>
        <fullName evidence="1">Uncharacterized protein</fullName>
    </submittedName>
</protein>
<proteinExistence type="predicted"/>
<gene>
    <name evidence="1" type="ORF">GCM10017161_25200</name>
</gene>
<dbReference type="Proteomes" id="UP000623842">
    <property type="component" value="Unassembled WGS sequence"/>
</dbReference>
<accession>A0A919ELF8</accession>
<dbReference type="RefSeq" id="WP_268245322.1">
    <property type="nucleotide sequence ID" value="NZ_BNCK01000005.1"/>
</dbReference>
<name>A0A919ELF8_9GAMM</name>
<evidence type="ECO:0000313" key="2">
    <source>
        <dbReference type="Proteomes" id="UP000623842"/>
    </source>
</evidence>
<dbReference type="EMBL" id="BNCK01000005">
    <property type="protein sequence ID" value="GHF95846.1"/>
    <property type="molecule type" value="Genomic_DNA"/>
</dbReference>
<evidence type="ECO:0000313" key="1">
    <source>
        <dbReference type="EMBL" id="GHF95846.1"/>
    </source>
</evidence>
<dbReference type="AlphaFoldDB" id="A0A919ELF8"/>
<organism evidence="1 2">
    <name type="scientific">Thalassotalea marina</name>
    <dbReference type="NCBI Taxonomy" id="1673741"/>
    <lineage>
        <taxon>Bacteria</taxon>
        <taxon>Pseudomonadati</taxon>
        <taxon>Pseudomonadota</taxon>
        <taxon>Gammaproteobacteria</taxon>
        <taxon>Alteromonadales</taxon>
        <taxon>Colwelliaceae</taxon>
        <taxon>Thalassotalea</taxon>
    </lineage>
</organism>
<comment type="caution">
    <text evidence="1">The sequence shown here is derived from an EMBL/GenBank/DDBJ whole genome shotgun (WGS) entry which is preliminary data.</text>
</comment>
<reference evidence="1" key="1">
    <citation type="journal article" date="2014" name="Int. J. Syst. Evol. Microbiol.">
        <title>Complete genome sequence of Corynebacterium casei LMG S-19264T (=DSM 44701T), isolated from a smear-ripened cheese.</title>
        <authorList>
            <consortium name="US DOE Joint Genome Institute (JGI-PGF)"/>
            <person name="Walter F."/>
            <person name="Albersmeier A."/>
            <person name="Kalinowski J."/>
            <person name="Ruckert C."/>
        </authorList>
    </citation>
    <scope>NUCLEOTIDE SEQUENCE</scope>
    <source>
        <strain evidence="1">KCTC 42731</strain>
    </source>
</reference>
<sequence length="42" mass="4236">MGAAKVLLTAVISKVAALEADGVKAIRSLADIGVALKEKAGW</sequence>
<keyword evidence="2" id="KW-1185">Reference proteome</keyword>